<dbReference type="InterPro" id="IPR000953">
    <property type="entry name" value="Chromo/chromo_shadow_dom"/>
</dbReference>
<gene>
    <name evidence="9" type="ORF">KUF71_001848</name>
    <name evidence="11" type="ORF">KUF71_003667</name>
    <name evidence="4" type="ORF">KUF71_006729</name>
    <name evidence="5" type="ORF">KUF71_008409</name>
    <name evidence="6" type="ORF">KUF71_009824</name>
    <name evidence="7" type="ORF">KUF71_009842</name>
    <name evidence="8" type="ORF">KUF71_011204</name>
    <name evidence="10" type="ORF">KUF71_013396</name>
    <name evidence="3" type="ORF">KUF71_019189</name>
</gene>
<dbReference type="EMBL" id="JAHWGI010001007">
    <property type="protein sequence ID" value="KAK3920553.1"/>
    <property type="molecule type" value="Genomic_DNA"/>
</dbReference>
<dbReference type="Proteomes" id="UP001219518">
    <property type="component" value="Unassembled WGS sequence"/>
</dbReference>
<evidence type="ECO:0000313" key="11">
    <source>
        <dbReference type="EMBL" id="KAK3929660.1"/>
    </source>
</evidence>
<evidence type="ECO:0000313" key="6">
    <source>
        <dbReference type="EMBL" id="KAK3920553.1"/>
    </source>
</evidence>
<dbReference type="InterPro" id="IPR036397">
    <property type="entry name" value="RNaseH_sf"/>
</dbReference>
<dbReference type="EMBL" id="JAHWGI010000973">
    <property type="protein sequence ID" value="KAK3919260.1"/>
    <property type="molecule type" value="Genomic_DNA"/>
</dbReference>
<dbReference type="PROSITE" id="PS50013">
    <property type="entry name" value="CHROMO_2"/>
    <property type="match status" value="1"/>
</dbReference>
<dbReference type="SUPFAM" id="SSF53098">
    <property type="entry name" value="Ribonuclease H-like"/>
    <property type="match status" value="1"/>
</dbReference>
<evidence type="ECO:0000259" key="2">
    <source>
        <dbReference type="PROSITE" id="PS50994"/>
    </source>
</evidence>
<dbReference type="InterPro" id="IPR016197">
    <property type="entry name" value="Chromo-like_dom_sf"/>
</dbReference>
<dbReference type="GO" id="GO:0003676">
    <property type="term" value="F:nucleic acid binding"/>
    <property type="evidence" value="ECO:0007669"/>
    <property type="project" value="InterPro"/>
</dbReference>
<dbReference type="EMBL" id="JAHWGI010001058">
    <property type="protein sequence ID" value="KAK3922028.1"/>
    <property type="molecule type" value="Genomic_DNA"/>
</dbReference>
<reference evidence="3" key="2">
    <citation type="journal article" date="2023" name="BMC Genomics">
        <title>Pest status, molecular evolution, and epigenetic factors derived from the genome assembly of Frankliniella fusca, a thysanopteran phytovirus vector.</title>
        <authorList>
            <person name="Catto M.A."/>
            <person name="Labadie P.E."/>
            <person name="Jacobson A.L."/>
            <person name="Kennedy G.G."/>
            <person name="Srinivasan R."/>
            <person name="Hunt B.G."/>
        </authorList>
    </citation>
    <scope>NUCLEOTIDE SEQUENCE</scope>
    <source>
        <strain evidence="3">PL_HMW_Pooled</strain>
    </source>
</reference>
<evidence type="ECO:0000259" key="1">
    <source>
        <dbReference type="PROSITE" id="PS50013"/>
    </source>
</evidence>
<evidence type="ECO:0000313" key="3">
    <source>
        <dbReference type="EMBL" id="KAK3908933.1"/>
    </source>
</evidence>
<evidence type="ECO:0000313" key="8">
    <source>
        <dbReference type="EMBL" id="KAK3922028.1"/>
    </source>
</evidence>
<dbReference type="Pfam" id="PF00665">
    <property type="entry name" value="rve"/>
    <property type="match status" value="1"/>
</dbReference>
<feature type="domain" description="Integrase catalytic" evidence="2">
    <location>
        <begin position="196"/>
        <end position="367"/>
    </location>
</feature>
<dbReference type="EMBL" id="JAHWGI010000083">
    <property type="protein sequence ID" value="KAK3908933.1"/>
    <property type="molecule type" value="Genomic_DNA"/>
</dbReference>
<evidence type="ECO:0000313" key="12">
    <source>
        <dbReference type="Proteomes" id="UP001219518"/>
    </source>
</evidence>
<dbReference type="InterPro" id="IPR001584">
    <property type="entry name" value="Integrase_cat-core"/>
</dbReference>
<name>A0AAE1GU34_9NEOP</name>
<dbReference type="EMBL" id="JAHWGI010000685">
    <property type="protein sequence ID" value="KAK3917110.1"/>
    <property type="molecule type" value="Genomic_DNA"/>
</dbReference>
<dbReference type="EMBL" id="JAHWGI010001147">
    <property type="protein sequence ID" value="KAK3923440.1"/>
    <property type="molecule type" value="Genomic_DNA"/>
</dbReference>
<dbReference type="GO" id="GO:0015074">
    <property type="term" value="P:DNA integration"/>
    <property type="evidence" value="ECO:0007669"/>
    <property type="project" value="InterPro"/>
</dbReference>
<dbReference type="AlphaFoldDB" id="A0AAE1GU34"/>
<dbReference type="SUPFAM" id="SSF54160">
    <property type="entry name" value="Chromo domain-like"/>
    <property type="match status" value="1"/>
</dbReference>
<keyword evidence="12" id="KW-1185">Reference proteome</keyword>
<evidence type="ECO:0000313" key="7">
    <source>
        <dbReference type="EMBL" id="KAK3920571.1"/>
    </source>
</evidence>
<evidence type="ECO:0000313" key="4">
    <source>
        <dbReference type="EMBL" id="KAK3917110.1"/>
    </source>
</evidence>
<dbReference type="CDD" id="cd00024">
    <property type="entry name" value="CD_CSD"/>
    <property type="match status" value="1"/>
</dbReference>
<dbReference type="InterPro" id="IPR012337">
    <property type="entry name" value="RNaseH-like_sf"/>
</dbReference>
<evidence type="ECO:0000313" key="9">
    <source>
        <dbReference type="EMBL" id="KAK3923440.1"/>
    </source>
</evidence>
<dbReference type="EMBL" id="JAHWGI010001401">
    <property type="protein sequence ID" value="KAK3929660.1"/>
    <property type="molecule type" value="Genomic_DNA"/>
</dbReference>
<comment type="caution">
    <text evidence="3">The sequence shown here is derived from an EMBL/GenBank/DDBJ whole genome shotgun (WGS) entry which is preliminary data.</text>
</comment>
<evidence type="ECO:0000313" key="5">
    <source>
        <dbReference type="EMBL" id="KAK3919260.1"/>
    </source>
</evidence>
<dbReference type="PANTHER" id="PTHR46585">
    <property type="entry name" value="INTEGRASE CORE DOMAIN CONTAINING PROTEIN"/>
    <property type="match status" value="1"/>
</dbReference>
<dbReference type="EMBL" id="JAHWGI010001217">
    <property type="protein sequence ID" value="KAK3925127.1"/>
    <property type="molecule type" value="Genomic_DNA"/>
</dbReference>
<sequence length="496" mass="57282">MQMEHCKKLVLVPHETVSRLQGAQTGRTPGAVASELDTSIADILAMKNEGDDSKWKMYNQALQRYLHFVRENQKPLELHVPSDQQKTEDVSEIDTTALRSQINSIVPAKAQRLASALVDFLATPRVRPLLSWDTRGQVSISGTIIPQANIVDLISDAVRARFSTPARLKKASNLSQDTVNDYLDDQRAYTLHKNVRKNFPRNKTYADTIDACWQCDLMDCSSIADHNQSQRFIFVVIDVFSKYAWTVPIPDKKAATIVYALQTLFDMTTRRCAVLLSDKGREINNTTVKKFLKEHGIEYFHTQNPQTKCSVAERFIRTLRMWMQRYFTRTGQYNYTDGVLADITHAYNHKTHRSIKMTPAEASDENNIMQVYNTLYGDLRREPVKPRLKVGDHVRISREKQMFEKGTHFNWTEEIFKIVKIIPHQQPVYKIADIDHNEEIEGHFYSWELNKVKKPTAFQIDHVVDTKGKGPKKQLLVHWQGYPVSSRSWIFEKDIL</sequence>
<proteinExistence type="predicted"/>
<protein>
    <submittedName>
        <fullName evidence="3">Uncharacterized transposon-derived protein</fullName>
    </submittedName>
</protein>
<dbReference type="GO" id="GO:0005694">
    <property type="term" value="C:chromosome"/>
    <property type="evidence" value="ECO:0007669"/>
    <property type="project" value="UniProtKB-ARBA"/>
</dbReference>
<organism evidence="3 12">
    <name type="scientific">Frankliniella fusca</name>
    <dbReference type="NCBI Taxonomy" id="407009"/>
    <lineage>
        <taxon>Eukaryota</taxon>
        <taxon>Metazoa</taxon>
        <taxon>Ecdysozoa</taxon>
        <taxon>Arthropoda</taxon>
        <taxon>Hexapoda</taxon>
        <taxon>Insecta</taxon>
        <taxon>Pterygota</taxon>
        <taxon>Neoptera</taxon>
        <taxon>Paraneoptera</taxon>
        <taxon>Thysanoptera</taxon>
        <taxon>Terebrantia</taxon>
        <taxon>Thripoidea</taxon>
        <taxon>Thripidae</taxon>
        <taxon>Frankliniella</taxon>
    </lineage>
</organism>
<dbReference type="PROSITE" id="PS50994">
    <property type="entry name" value="INTEGRASE"/>
    <property type="match status" value="1"/>
</dbReference>
<accession>A0AAE1GU34</accession>
<dbReference type="Gene3D" id="3.30.420.10">
    <property type="entry name" value="Ribonuclease H-like superfamily/Ribonuclease H"/>
    <property type="match status" value="1"/>
</dbReference>
<evidence type="ECO:0000313" key="10">
    <source>
        <dbReference type="EMBL" id="KAK3925127.1"/>
    </source>
</evidence>
<reference evidence="3" key="1">
    <citation type="submission" date="2021-07" db="EMBL/GenBank/DDBJ databases">
        <authorList>
            <person name="Catto M.A."/>
            <person name="Jacobson A."/>
            <person name="Kennedy G."/>
            <person name="Labadie P."/>
            <person name="Hunt B.G."/>
            <person name="Srinivasan R."/>
        </authorList>
    </citation>
    <scope>NUCLEOTIDE SEQUENCE</scope>
    <source>
        <strain evidence="3">PL_HMW_Pooled</strain>
        <tissue evidence="3">Head</tissue>
    </source>
</reference>
<feature type="domain" description="Chromo" evidence="1">
    <location>
        <begin position="458"/>
        <end position="496"/>
    </location>
</feature>
<dbReference type="EMBL" id="JAHWGI010001007">
    <property type="protein sequence ID" value="KAK3920571.1"/>
    <property type="molecule type" value="Genomic_DNA"/>
</dbReference>
<dbReference type="PANTHER" id="PTHR46585:SF1">
    <property type="entry name" value="CHROMO DOMAIN-CONTAINING PROTEIN"/>
    <property type="match status" value="1"/>
</dbReference>